<dbReference type="GO" id="GO:0006886">
    <property type="term" value="P:intracellular protein transport"/>
    <property type="evidence" value="ECO:0007669"/>
    <property type="project" value="InterPro"/>
</dbReference>
<gene>
    <name evidence="6" type="ORF">CBOVIS_LOCUS4830</name>
</gene>
<comment type="function">
    <text evidence="3">Plays a role in vesicle-mediated protein trafficking to lysosomal compartments including the endocytic membrane transport and autophagic pathways. Believed to act as a core component of the putative HOPS and CORVET endosomal tethering complexes.</text>
</comment>
<dbReference type="PANTHER" id="PTHR12811">
    <property type="entry name" value="VACUOLAR PROTEIN SORTING VPS16"/>
    <property type="match status" value="1"/>
</dbReference>
<dbReference type="Pfam" id="PF04840">
    <property type="entry name" value="Vps16_C"/>
    <property type="match status" value="1"/>
</dbReference>
<protein>
    <recommendedName>
        <fullName evidence="2 3">Vacuolar protein sorting-associated protein 16 homolog</fullName>
    </recommendedName>
</protein>
<comment type="caution">
    <text evidence="6">The sequence shown here is derived from an EMBL/GenBank/DDBJ whole genome shotgun (WGS) entry which is preliminary data.</text>
</comment>
<dbReference type="PANTHER" id="PTHR12811:SF0">
    <property type="entry name" value="VACUOLAR PROTEIN SORTING-ASSOCIATED PROTEIN 16 HOMOLOG"/>
    <property type="match status" value="1"/>
</dbReference>
<keyword evidence="3" id="KW-0472">Membrane</keyword>
<dbReference type="GO" id="GO:0005765">
    <property type="term" value="C:lysosomal membrane"/>
    <property type="evidence" value="ECO:0007669"/>
    <property type="project" value="UniProtKB-SubCell"/>
</dbReference>
<dbReference type="GO" id="GO:0003779">
    <property type="term" value="F:actin binding"/>
    <property type="evidence" value="ECO:0007669"/>
    <property type="project" value="TreeGrafter"/>
</dbReference>
<dbReference type="GO" id="GO:0033263">
    <property type="term" value="C:CORVET complex"/>
    <property type="evidence" value="ECO:0007669"/>
    <property type="project" value="UniProtKB-UniRule"/>
</dbReference>
<evidence type="ECO:0000256" key="1">
    <source>
        <dbReference type="ARBA" id="ARBA00009250"/>
    </source>
</evidence>
<keyword evidence="3" id="KW-0967">Endosome</keyword>
<comment type="subcellular location">
    <subcellularLocation>
        <location evidence="3">Late endosome membrane</location>
        <topology evidence="3">Peripheral membrane protein</topology>
        <orientation evidence="3">Cytoplasmic side</orientation>
    </subcellularLocation>
    <subcellularLocation>
        <location evidence="3">Lysosome membrane</location>
        <topology evidence="3">Peripheral membrane protein</topology>
        <orientation evidence="3">Cytoplasmic side</orientation>
    </subcellularLocation>
    <text evidence="3">Cytoplasmic, peripheral membrane protein associated with late endosomes/lysosomes.</text>
</comment>
<evidence type="ECO:0000313" key="7">
    <source>
        <dbReference type="Proteomes" id="UP000494206"/>
    </source>
</evidence>
<dbReference type="GO" id="GO:0031902">
    <property type="term" value="C:late endosome membrane"/>
    <property type="evidence" value="ECO:0007669"/>
    <property type="project" value="UniProtKB-SubCell"/>
</dbReference>
<evidence type="ECO:0000259" key="5">
    <source>
        <dbReference type="Pfam" id="PF04841"/>
    </source>
</evidence>
<reference evidence="6 7" key="1">
    <citation type="submission" date="2020-04" db="EMBL/GenBank/DDBJ databases">
        <authorList>
            <person name="Laetsch R D."/>
            <person name="Stevens L."/>
            <person name="Kumar S."/>
            <person name="Blaxter L. M."/>
        </authorList>
    </citation>
    <scope>NUCLEOTIDE SEQUENCE [LARGE SCALE GENOMIC DNA]</scope>
</reference>
<keyword evidence="7" id="KW-1185">Reference proteome</keyword>
<dbReference type="EMBL" id="CADEPM010000003">
    <property type="protein sequence ID" value="CAB3402180.1"/>
    <property type="molecule type" value="Genomic_DNA"/>
</dbReference>
<evidence type="ECO:0000313" key="6">
    <source>
        <dbReference type="EMBL" id="CAB3402180.1"/>
    </source>
</evidence>
<sequence>MKNRVNPFEDDEGEHENELKLKDLHLCSDATNWIDFAGTRFSFTNQYRNIPSLKLKQAVHFAACSFSGPIALAYAQNTLTWFVTIQTCSGRILKHKLEVPDAFSIEWTKGHCLLVLDTKGHATIYSALGELISEIYFSKNIREVRASRMFTTSRGDSGIAILDDENRIFVVNSVSEPIVWSINAPSKDDPSSWAAFQPHSRLTHVLLIYGSQFYMGSQGEQVTIQPQAASWAKNSCDYVQSVLNEDRSRIVLLTNTSIIQIVSVDLDHLFNTIVVDNYDLSHCFSFGWMTSTAVFAQISPEQLLFISTSTSNPELQDSERVYEERTGFARINVEPDGIRIFENTKITFASVASRPQRAVLGVASSEDGALLYEAANYLNGPSSHLAFEYASQVQDANSAIDDCIITACESWEPQMQKKLLTAARFGMAFTTTPFNTEKMRKAIKDLRVLNELHASRTGLPITHKQMQIIGESCLINRLVDMGSYSVAIKVAGWLCGETSENVDRVLLEWVRRAIQKAANSEQRFDKEAIEALEMKISNKLMQFPHVSIADAAKRAIEAKLPQLARLFIKRETDDSNHVSVLLELGDVGAALERAAAAQRPQLVHQVIRYLMANRKRADYELAISKIPLAQCLYQDLIRQEGENRTTARKMLALLEQESDFERQTLYHFDVAETERNPSERLFAVRRARDAAKSMGDRGIEEILNDVASFAPSQIERGQADLSVRDTVIELAHDTAKVAQLKHQARLTDKQVYLWTIEGLAKKGKMEQLFDLAQKKSPVGYAPFVKACVRYKRSEEDIRKYMAKVNGYQDLVAANLALKRFTEAAKLAYDRRDIDMLHSIYLKSHEDRAQYEKCATIYRTAAHN</sequence>
<dbReference type="OrthoDB" id="1792at2759"/>
<dbReference type="AlphaFoldDB" id="A0A8S1EM59"/>
<dbReference type="InterPro" id="IPR016534">
    <property type="entry name" value="VPS16"/>
</dbReference>
<feature type="domain" description="Vps16 N-terminal" evidence="5">
    <location>
        <begin position="50"/>
        <end position="435"/>
    </location>
</feature>
<feature type="domain" description="Vps16 C-terminal" evidence="4">
    <location>
        <begin position="546"/>
        <end position="842"/>
    </location>
</feature>
<dbReference type="InterPro" id="IPR006925">
    <property type="entry name" value="Vps16_C"/>
</dbReference>
<dbReference type="PIRSF" id="PIRSF007949">
    <property type="entry name" value="VPS16"/>
    <property type="match status" value="1"/>
</dbReference>
<dbReference type="GO" id="GO:0042144">
    <property type="term" value="P:vacuole fusion, non-autophagic"/>
    <property type="evidence" value="ECO:0007669"/>
    <property type="project" value="TreeGrafter"/>
</dbReference>
<dbReference type="Pfam" id="PF04841">
    <property type="entry name" value="Vps16_N"/>
    <property type="match status" value="1"/>
</dbReference>
<accession>A0A8S1EM59</accession>
<dbReference type="InterPro" id="IPR006926">
    <property type="entry name" value="Vps16_N"/>
</dbReference>
<comment type="similarity">
    <text evidence="1 3">Belongs to the VPS16 family.</text>
</comment>
<keyword evidence="3" id="KW-0653">Protein transport</keyword>
<dbReference type="Proteomes" id="UP000494206">
    <property type="component" value="Unassembled WGS sequence"/>
</dbReference>
<evidence type="ECO:0000259" key="4">
    <source>
        <dbReference type="Pfam" id="PF04840"/>
    </source>
</evidence>
<evidence type="ECO:0000256" key="2">
    <source>
        <dbReference type="ARBA" id="ARBA00017947"/>
    </source>
</evidence>
<dbReference type="GO" id="GO:0016197">
    <property type="term" value="P:endosomal transport"/>
    <property type="evidence" value="ECO:0007669"/>
    <property type="project" value="TreeGrafter"/>
</dbReference>
<proteinExistence type="inferred from homology"/>
<name>A0A8S1EM59_9PELO</name>
<organism evidence="6 7">
    <name type="scientific">Caenorhabditis bovis</name>
    <dbReference type="NCBI Taxonomy" id="2654633"/>
    <lineage>
        <taxon>Eukaryota</taxon>
        <taxon>Metazoa</taxon>
        <taxon>Ecdysozoa</taxon>
        <taxon>Nematoda</taxon>
        <taxon>Chromadorea</taxon>
        <taxon>Rhabditida</taxon>
        <taxon>Rhabditina</taxon>
        <taxon>Rhabditomorpha</taxon>
        <taxon>Rhabditoidea</taxon>
        <taxon>Rhabditidae</taxon>
        <taxon>Peloderinae</taxon>
        <taxon>Caenorhabditis</taxon>
    </lineage>
</organism>
<keyword evidence="3" id="KW-0813">Transport</keyword>
<dbReference type="GO" id="GO:0030897">
    <property type="term" value="C:HOPS complex"/>
    <property type="evidence" value="ECO:0007669"/>
    <property type="project" value="UniProtKB-UniRule"/>
</dbReference>
<evidence type="ECO:0000256" key="3">
    <source>
        <dbReference type="PIRNR" id="PIRNR007949"/>
    </source>
</evidence>
<keyword evidence="3" id="KW-0458">Lysosome</keyword>